<dbReference type="InterPro" id="IPR026983">
    <property type="entry name" value="DHC"/>
</dbReference>
<evidence type="ECO:0000313" key="2">
    <source>
        <dbReference type="EMBL" id="CAD8118869.1"/>
    </source>
</evidence>
<dbReference type="GO" id="GO:0007018">
    <property type="term" value="P:microtubule-based movement"/>
    <property type="evidence" value="ECO:0007669"/>
    <property type="project" value="InterPro"/>
</dbReference>
<dbReference type="AlphaFoldDB" id="A0A8S1QT65"/>
<keyword evidence="1" id="KW-1133">Transmembrane helix</keyword>
<dbReference type="PANTHER" id="PTHR22878">
    <property type="entry name" value="DYNEIN HEAVY CHAIN 6, AXONEMAL-LIKE-RELATED"/>
    <property type="match status" value="1"/>
</dbReference>
<protein>
    <submittedName>
        <fullName evidence="2">Uncharacterized protein</fullName>
    </submittedName>
</protein>
<keyword evidence="1" id="KW-0812">Transmembrane</keyword>
<evidence type="ECO:0000256" key="1">
    <source>
        <dbReference type="SAM" id="Phobius"/>
    </source>
</evidence>
<dbReference type="OrthoDB" id="10251809at2759"/>
<reference evidence="2" key="1">
    <citation type="submission" date="2021-01" db="EMBL/GenBank/DDBJ databases">
        <authorList>
            <consortium name="Genoscope - CEA"/>
            <person name="William W."/>
        </authorList>
    </citation>
    <scope>NUCLEOTIDE SEQUENCE</scope>
</reference>
<dbReference type="GO" id="GO:0030286">
    <property type="term" value="C:dynein complex"/>
    <property type="evidence" value="ECO:0007669"/>
    <property type="project" value="InterPro"/>
</dbReference>
<dbReference type="GO" id="GO:0045505">
    <property type="term" value="F:dynein intermediate chain binding"/>
    <property type="evidence" value="ECO:0007669"/>
    <property type="project" value="InterPro"/>
</dbReference>
<dbReference type="Pfam" id="PF12775">
    <property type="entry name" value="AAA_7"/>
    <property type="match status" value="1"/>
</dbReference>
<organism evidence="2 3">
    <name type="scientific">Paramecium sonneborni</name>
    <dbReference type="NCBI Taxonomy" id="65129"/>
    <lineage>
        <taxon>Eukaryota</taxon>
        <taxon>Sar</taxon>
        <taxon>Alveolata</taxon>
        <taxon>Ciliophora</taxon>
        <taxon>Intramacronucleata</taxon>
        <taxon>Oligohymenophorea</taxon>
        <taxon>Peniculida</taxon>
        <taxon>Parameciidae</taxon>
        <taxon>Paramecium</taxon>
    </lineage>
</organism>
<name>A0A8S1QT65_9CILI</name>
<keyword evidence="3" id="KW-1185">Reference proteome</keyword>
<feature type="transmembrane region" description="Helical" evidence="1">
    <location>
        <begin position="41"/>
        <end position="61"/>
    </location>
</feature>
<evidence type="ECO:0000313" key="3">
    <source>
        <dbReference type="Proteomes" id="UP000692954"/>
    </source>
</evidence>
<comment type="caution">
    <text evidence="2">The sequence shown here is derived from an EMBL/GenBank/DDBJ whole genome shotgun (WGS) entry which is preliminary data.</text>
</comment>
<dbReference type="Proteomes" id="UP000692954">
    <property type="component" value="Unassembled WGS sequence"/>
</dbReference>
<gene>
    <name evidence="2" type="ORF">PSON_ATCC_30995.1.T1190007</name>
</gene>
<dbReference type="EMBL" id="CAJJDN010000119">
    <property type="protein sequence ID" value="CAD8118869.1"/>
    <property type="molecule type" value="Genomic_DNA"/>
</dbReference>
<keyword evidence="1" id="KW-0472">Membrane</keyword>
<dbReference type="PANTHER" id="PTHR22878:SF69">
    <property type="entry name" value="DYNEIN HEAVY CHAIN"/>
    <property type="match status" value="1"/>
</dbReference>
<dbReference type="GO" id="GO:0051959">
    <property type="term" value="F:dynein light intermediate chain binding"/>
    <property type="evidence" value="ECO:0007669"/>
    <property type="project" value="InterPro"/>
</dbReference>
<accession>A0A8S1QT65</accession>
<proteinExistence type="predicted"/>
<sequence length="74" mass="8718">MPQYDIVQIMSWKDIINTQTIAAMNSSAGSFFVNPRYQRHFWTVLIPILDIEGLFLIYNTFLSGHLKRFKSVFF</sequence>